<keyword evidence="3" id="KW-1185">Reference proteome</keyword>
<evidence type="ECO:0000313" key="2">
    <source>
        <dbReference type="EMBL" id="TWH80201.1"/>
    </source>
</evidence>
<dbReference type="RefSeq" id="WP_199749531.1">
    <property type="nucleotide sequence ID" value="NZ_CBCSDC010000023.1"/>
</dbReference>
<sequence>MGKWNEEAAPNNNMASEELEASHLVSNSRQAKINEKNHPSGGEAKVSPGNRRTV</sequence>
<organism evidence="2 3">
    <name type="scientific">Cytobacillus oceanisediminis</name>
    <dbReference type="NCBI Taxonomy" id="665099"/>
    <lineage>
        <taxon>Bacteria</taxon>
        <taxon>Bacillati</taxon>
        <taxon>Bacillota</taxon>
        <taxon>Bacilli</taxon>
        <taxon>Bacillales</taxon>
        <taxon>Bacillaceae</taxon>
        <taxon>Cytobacillus</taxon>
    </lineage>
</organism>
<dbReference type="Proteomes" id="UP000318667">
    <property type="component" value="Unassembled WGS sequence"/>
</dbReference>
<reference evidence="2 3" key="1">
    <citation type="journal article" date="2015" name="Stand. Genomic Sci.">
        <title>Genomic Encyclopedia of Bacterial and Archaeal Type Strains, Phase III: the genomes of soil and plant-associated and newly described type strains.</title>
        <authorList>
            <person name="Whitman W.B."/>
            <person name="Woyke T."/>
            <person name="Klenk H.P."/>
            <person name="Zhou Y."/>
            <person name="Lilburn T.G."/>
            <person name="Beck B.J."/>
            <person name="De Vos P."/>
            <person name="Vandamme P."/>
            <person name="Eisen J.A."/>
            <person name="Garrity G."/>
            <person name="Hugenholtz P."/>
            <person name="Kyrpides N.C."/>
        </authorList>
    </citation>
    <scope>NUCLEOTIDE SEQUENCE [LARGE SCALE GENOMIC DNA]</scope>
    <source>
        <strain evidence="2 3">CGMCC 1.10115</strain>
    </source>
</reference>
<gene>
    <name evidence="2" type="ORF">IQ19_04664</name>
</gene>
<protein>
    <submittedName>
        <fullName evidence="2">Uncharacterized protein</fullName>
    </submittedName>
</protein>
<name>A0A562JAL3_9BACI</name>
<dbReference type="AlphaFoldDB" id="A0A562JAL3"/>
<evidence type="ECO:0000313" key="3">
    <source>
        <dbReference type="Proteomes" id="UP000318667"/>
    </source>
</evidence>
<feature type="region of interest" description="Disordered" evidence="1">
    <location>
        <begin position="1"/>
        <end position="54"/>
    </location>
</feature>
<comment type="caution">
    <text evidence="2">The sequence shown here is derived from an EMBL/GenBank/DDBJ whole genome shotgun (WGS) entry which is preliminary data.</text>
</comment>
<dbReference type="GeneID" id="65406834"/>
<accession>A0A562JAL3</accession>
<evidence type="ECO:0000256" key="1">
    <source>
        <dbReference type="SAM" id="MobiDB-lite"/>
    </source>
</evidence>
<proteinExistence type="predicted"/>
<dbReference type="EMBL" id="VLKI01000020">
    <property type="protein sequence ID" value="TWH80201.1"/>
    <property type="molecule type" value="Genomic_DNA"/>
</dbReference>